<name>A0ABN5M614_9RHOB</name>
<dbReference type="InterPro" id="IPR020830">
    <property type="entry name" value="GlycerAld_3-P_DH_AS"/>
</dbReference>
<gene>
    <name evidence="2" type="ORF">DPM13_09540</name>
</gene>
<sequence>MTAASCTTNCIAPVSWCHDPLGYRHGRDPAAAIEGNPGFPDHRRPRHRHCRARRRGRARPSGTRRCCQTKSALQLCFGARSC</sequence>
<organism evidence="2 3">
    <name type="scientific">Paracoccus mutanolyticus</name>
    <dbReference type="NCBI Taxonomy" id="1499308"/>
    <lineage>
        <taxon>Bacteria</taxon>
        <taxon>Pseudomonadati</taxon>
        <taxon>Pseudomonadota</taxon>
        <taxon>Alphaproteobacteria</taxon>
        <taxon>Rhodobacterales</taxon>
        <taxon>Paracoccaceae</taxon>
        <taxon>Paracoccus</taxon>
    </lineage>
</organism>
<keyword evidence="3" id="KW-1185">Reference proteome</keyword>
<feature type="region of interest" description="Disordered" evidence="1">
    <location>
        <begin position="34"/>
        <end position="62"/>
    </location>
</feature>
<proteinExistence type="predicted"/>
<reference evidence="2 3" key="1">
    <citation type="submission" date="2018-06" db="EMBL/GenBank/DDBJ databases">
        <title>Complete genome sequence of Paracoccus mutanolyticus strain RSP-02 isolated from cellulosic waste.</title>
        <authorList>
            <person name="Amrutha R.N."/>
            <person name="Shrivastav A."/>
            <person name="Buddana S.K."/>
            <person name="Deshpande U."/>
            <person name="Prakasham R.S."/>
        </authorList>
    </citation>
    <scope>NUCLEOTIDE SEQUENCE [LARGE SCALE GENOMIC DNA]</scope>
    <source>
        <strain evidence="2 3">RSP-02</strain>
    </source>
</reference>
<protein>
    <submittedName>
        <fullName evidence="2">Uncharacterized protein</fullName>
    </submittedName>
</protein>
<evidence type="ECO:0000256" key="1">
    <source>
        <dbReference type="SAM" id="MobiDB-lite"/>
    </source>
</evidence>
<feature type="compositionally biased region" description="Basic residues" evidence="1">
    <location>
        <begin position="43"/>
        <end position="58"/>
    </location>
</feature>
<evidence type="ECO:0000313" key="3">
    <source>
        <dbReference type="Proteomes" id="UP000249922"/>
    </source>
</evidence>
<accession>A0ABN5M614</accession>
<dbReference type="EMBL" id="CP030239">
    <property type="protein sequence ID" value="AWX93271.1"/>
    <property type="molecule type" value="Genomic_DNA"/>
</dbReference>
<dbReference type="Proteomes" id="UP000249922">
    <property type="component" value="Chromosome"/>
</dbReference>
<evidence type="ECO:0000313" key="2">
    <source>
        <dbReference type="EMBL" id="AWX93271.1"/>
    </source>
</evidence>
<dbReference type="PROSITE" id="PS00071">
    <property type="entry name" value="GAPDH"/>
    <property type="match status" value="1"/>
</dbReference>